<reference evidence="1" key="1">
    <citation type="submission" date="2021-01" db="EMBL/GenBank/DDBJ databases">
        <title>Novel species in genus Nocardioides.</title>
        <authorList>
            <person name="Zhang G."/>
        </authorList>
    </citation>
    <scope>NUCLEOTIDE SEQUENCE</scope>
    <source>
        <strain evidence="1">Zg-536</strain>
    </source>
</reference>
<proteinExistence type="predicted"/>
<dbReference type="RefSeq" id="WP_205290081.1">
    <property type="nucleotide sequence ID" value="NZ_CP074406.1"/>
</dbReference>
<name>A0A938Y6H2_9ACTN</name>
<dbReference type="Proteomes" id="UP000663791">
    <property type="component" value="Unassembled WGS sequence"/>
</dbReference>
<dbReference type="EMBL" id="JAERTX010000002">
    <property type="protein sequence ID" value="MBM9458760.1"/>
    <property type="molecule type" value="Genomic_DNA"/>
</dbReference>
<comment type="caution">
    <text evidence="1">The sequence shown here is derived from an EMBL/GenBank/DDBJ whole genome shotgun (WGS) entry which is preliminary data.</text>
</comment>
<accession>A0A938Y6H2</accession>
<sequence>MARLYRPDCPVEFIAASDFKRRVLSDPTWPKACAMRFLAARPSAWDLECLAKRGDVPVEMLVEAAKKGYRSTSPGLARARYLQLSFMPGQTLREMSAGQDVELRAALRNPACPEEVVVRCLTSPLASIRWSALRAVQQRNLPISSVYIRAAMELPMTESGLGGPPKGYRFRVITTAKQILAGR</sequence>
<evidence type="ECO:0000313" key="1">
    <source>
        <dbReference type="EMBL" id="MBM9458760.1"/>
    </source>
</evidence>
<gene>
    <name evidence="1" type="ORF">JK386_02520</name>
</gene>
<organism evidence="1 2">
    <name type="scientific">Nocardioides faecalis</name>
    <dbReference type="NCBI Taxonomy" id="2803858"/>
    <lineage>
        <taxon>Bacteria</taxon>
        <taxon>Bacillati</taxon>
        <taxon>Actinomycetota</taxon>
        <taxon>Actinomycetes</taxon>
        <taxon>Propionibacteriales</taxon>
        <taxon>Nocardioidaceae</taxon>
        <taxon>Nocardioides</taxon>
    </lineage>
</organism>
<dbReference type="AlphaFoldDB" id="A0A938Y6H2"/>
<keyword evidence="2" id="KW-1185">Reference proteome</keyword>
<evidence type="ECO:0000313" key="2">
    <source>
        <dbReference type="Proteomes" id="UP000663791"/>
    </source>
</evidence>
<protein>
    <submittedName>
        <fullName evidence="1">Uncharacterized protein</fullName>
    </submittedName>
</protein>